<name>A0ABW5UUN1_9MICO</name>
<keyword evidence="3" id="KW-1185">Reference proteome</keyword>
<dbReference type="EMBL" id="JBHUNE010000003">
    <property type="protein sequence ID" value="MFD2757347.1"/>
    <property type="molecule type" value="Genomic_DNA"/>
</dbReference>
<dbReference type="RefSeq" id="WP_154651507.1">
    <property type="nucleotide sequence ID" value="NZ_JBHUNE010000003.1"/>
</dbReference>
<organism evidence="2 3">
    <name type="scientific">Gulosibacter faecalis</name>
    <dbReference type="NCBI Taxonomy" id="272240"/>
    <lineage>
        <taxon>Bacteria</taxon>
        <taxon>Bacillati</taxon>
        <taxon>Actinomycetota</taxon>
        <taxon>Actinomycetes</taxon>
        <taxon>Micrococcales</taxon>
        <taxon>Microbacteriaceae</taxon>
        <taxon>Gulosibacter</taxon>
    </lineage>
</organism>
<evidence type="ECO:0000256" key="1">
    <source>
        <dbReference type="SAM" id="SignalP"/>
    </source>
</evidence>
<sequence length="53" mass="5382">MAVALLAGGFAVAAPTVVNAVEQPVDLAAGVIDASTVTDVASAPAVWEWDEWE</sequence>
<feature type="signal peptide" evidence="1">
    <location>
        <begin position="1"/>
        <end position="20"/>
    </location>
</feature>
<evidence type="ECO:0000313" key="3">
    <source>
        <dbReference type="Proteomes" id="UP001597492"/>
    </source>
</evidence>
<dbReference type="Proteomes" id="UP001597492">
    <property type="component" value="Unassembled WGS sequence"/>
</dbReference>
<evidence type="ECO:0000313" key="2">
    <source>
        <dbReference type="EMBL" id="MFD2757347.1"/>
    </source>
</evidence>
<gene>
    <name evidence="2" type="ORF">ACFSW7_03020</name>
</gene>
<keyword evidence="1" id="KW-0732">Signal</keyword>
<proteinExistence type="predicted"/>
<feature type="chain" id="PRO_5045065130" evidence="1">
    <location>
        <begin position="21"/>
        <end position="53"/>
    </location>
</feature>
<protein>
    <submittedName>
        <fullName evidence="2">Uncharacterized protein</fullName>
    </submittedName>
</protein>
<comment type="caution">
    <text evidence="2">The sequence shown here is derived from an EMBL/GenBank/DDBJ whole genome shotgun (WGS) entry which is preliminary data.</text>
</comment>
<accession>A0ABW5UUN1</accession>
<reference evidence="3" key="1">
    <citation type="journal article" date="2019" name="Int. J. Syst. Evol. Microbiol.">
        <title>The Global Catalogue of Microorganisms (GCM) 10K type strain sequencing project: providing services to taxonomists for standard genome sequencing and annotation.</title>
        <authorList>
            <consortium name="The Broad Institute Genomics Platform"/>
            <consortium name="The Broad Institute Genome Sequencing Center for Infectious Disease"/>
            <person name="Wu L."/>
            <person name="Ma J."/>
        </authorList>
    </citation>
    <scope>NUCLEOTIDE SEQUENCE [LARGE SCALE GENOMIC DNA]</scope>
    <source>
        <strain evidence="3">TISTR 1514</strain>
    </source>
</reference>